<protein>
    <submittedName>
        <fullName evidence="7">Solute carrier family 22 member 21</fullName>
    </submittedName>
</protein>
<feature type="domain" description="Major facilitator superfamily (MFS) profile" evidence="6">
    <location>
        <begin position="20"/>
        <end position="181"/>
    </location>
</feature>
<evidence type="ECO:0000256" key="4">
    <source>
        <dbReference type="ARBA" id="ARBA00023136"/>
    </source>
</evidence>
<evidence type="ECO:0000256" key="1">
    <source>
        <dbReference type="ARBA" id="ARBA00004141"/>
    </source>
</evidence>
<keyword evidence="4 5" id="KW-0472">Membrane</keyword>
<accession>A0AAV4FJY9</accession>
<dbReference type="EMBL" id="BMAT01000808">
    <property type="protein sequence ID" value="GFR73588.1"/>
    <property type="molecule type" value="Genomic_DNA"/>
</dbReference>
<dbReference type="PANTHER" id="PTHR24064">
    <property type="entry name" value="SOLUTE CARRIER FAMILY 22 MEMBER"/>
    <property type="match status" value="1"/>
</dbReference>
<comment type="subcellular location">
    <subcellularLocation>
        <location evidence="1">Membrane</location>
        <topology evidence="1">Multi-pass membrane protein</topology>
    </subcellularLocation>
</comment>
<comment type="caution">
    <text evidence="7">The sequence shown here is derived from an EMBL/GenBank/DDBJ whole genome shotgun (WGS) entry which is preliminary data.</text>
</comment>
<reference evidence="7 8" key="1">
    <citation type="journal article" date="2021" name="Elife">
        <title>Chloroplast acquisition without the gene transfer in kleptoplastic sea slugs, Plakobranchus ocellatus.</title>
        <authorList>
            <person name="Maeda T."/>
            <person name="Takahashi S."/>
            <person name="Yoshida T."/>
            <person name="Shimamura S."/>
            <person name="Takaki Y."/>
            <person name="Nagai Y."/>
            <person name="Toyoda A."/>
            <person name="Suzuki Y."/>
            <person name="Arimoto A."/>
            <person name="Ishii H."/>
            <person name="Satoh N."/>
            <person name="Nishiyama T."/>
            <person name="Hasebe M."/>
            <person name="Maruyama T."/>
            <person name="Minagawa J."/>
            <person name="Obokata J."/>
            <person name="Shigenobu S."/>
        </authorList>
    </citation>
    <scope>NUCLEOTIDE SEQUENCE [LARGE SCALE GENOMIC DNA]</scope>
</reference>
<evidence type="ECO:0000256" key="3">
    <source>
        <dbReference type="ARBA" id="ARBA00022989"/>
    </source>
</evidence>
<dbReference type="GO" id="GO:0016020">
    <property type="term" value="C:membrane"/>
    <property type="evidence" value="ECO:0007669"/>
    <property type="project" value="UniProtKB-SubCell"/>
</dbReference>
<gene>
    <name evidence="7" type="ORF">ElyMa_000408500</name>
</gene>
<name>A0AAV4FJY9_9GAST</name>
<evidence type="ECO:0000313" key="7">
    <source>
        <dbReference type="EMBL" id="GFR73588.1"/>
    </source>
</evidence>
<feature type="transmembrane region" description="Helical" evidence="5">
    <location>
        <begin position="111"/>
        <end position="135"/>
    </location>
</feature>
<dbReference type="Gene3D" id="1.20.1250.20">
    <property type="entry name" value="MFS general substrate transporter like domains"/>
    <property type="match status" value="1"/>
</dbReference>
<dbReference type="SUPFAM" id="SSF103473">
    <property type="entry name" value="MFS general substrate transporter"/>
    <property type="match status" value="1"/>
</dbReference>
<dbReference type="Proteomes" id="UP000762676">
    <property type="component" value="Unassembled WGS sequence"/>
</dbReference>
<evidence type="ECO:0000256" key="2">
    <source>
        <dbReference type="ARBA" id="ARBA00022692"/>
    </source>
</evidence>
<sequence length="181" mass="19654">MGLEDLLNDAGGLGRFQIVNLLIFYLGKLFCGWSMFQMTFAGIVPDFLCEGSTGGDNLDLEALPVNSTSNLCYIPFNTSDLSLGKAECVAYNYTSPYKTVMKDFDLVCRRGWVKATLTSIQMAGLMLGCMAAGHLGDTLGRWKSNLIFVIILCLGNMAAAFSPGWEVFAVFRFVIGVGIGQ</sequence>
<dbReference type="InterPro" id="IPR020846">
    <property type="entry name" value="MFS_dom"/>
</dbReference>
<keyword evidence="3 5" id="KW-1133">Transmembrane helix</keyword>
<organism evidence="7 8">
    <name type="scientific">Elysia marginata</name>
    <dbReference type="NCBI Taxonomy" id="1093978"/>
    <lineage>
        <taxon>Eukaryota</taxon>
        <taxon>Metazoa</taxon>
        <taxon>Spiralia</taxon>
        <taxon>Lophotrochozoa</taxon>
        <taxon>Mollusca</taxon>
        <taxon>Gastropoda</taxon>
        <taxon>Heterobranchia</taxon>
        <taxon>Euthyneura</taxon>
        <taxon>Panpulmonata</taxon>
        <taxon>Sacoglossa</taxon>
        <taxon>Placobranchoidea</taxon>
        <taxon>Plakobranchidae</taxon>
        <taxon>Elysia</taxon>
    </lineage>
</organism>
<dbReference type="AlphaFoldDB" id="A0AAV4FJY9"/>
<evidence type="ECO:0000313" key="8">
    <source>
        <dbReference type="Proteomes" id="UP000762676"/>
    </source>
</evidence>
<dbReference type="Pfam" id="PF00083">
    <property type="entry name" value="Sugar_tr"/>
    <property type="match status" value="1"/>
</dbReference>
<keyword evidence="8" id="KW-1185">Reference proteome</keyword>
<keyword evidence="2 5" id="KW-0812">Transmembrane</keyword>
<dbReference type="InterPro" id="IPR005828">
    <property type="entry name" value="MFS_sugar_transport-like"/>
</dbReference>
<feature type="transmembrane region" description="Helical" evidence="5">
    <location>
        <begin position="147"/>
        <end position="175"/>
    </location>
</feature>
<evidence type="ECO:0000256" key="5">
    <source>
        <dbReference type="SAM" id="Phobius"/>
    </source>
</evidence>
<dbReference type="PROSITE" id="PS50850">
    <property type="entry name" value="MFS"/>
    <property type="match status" value="1"/>
</dbReference>
<proteinExistence type="predicted"/>
<dbReference type="InterPro" id="IPR036259">
    <property type="entry name" value="MFS_trans_sf"/>
</dbReference>
<evidence type="ECO:0000259" key="6">
    <source>
        <dbReference type="PROSITE" id="PS50850"/>
    </source>
</evidence>
<dbReference type="GO" id="GO:0022857">
    <property type="term" value="F:transmembrane transporter activity"/>
    <property type="evidence" value="ECO:0007669"/>
    <property type="project" value="InterPro"/>
</dbReference>